<dbReference type="SUPFAM" id="SSF56672">
    <property type="entry name" value="DNA/RNA polymerases"/>
    <property type="match status" value="1"/>
</dbReference>
<reference evidence="1" key="2">
    <citation type="submission" date="2022-10" db="EMBL/GenBank/DDBJ databases">
        <authorList>
            <consortium name="ENA_rothamsted_submissions"/>
            <consortium name="culmorum"/>
            <person name="King R."/>
        </authorList>
    </citation>
    <scope>NUCLEOTIDE SEQUENCE</scope>
</reference>
<reference evidence="1" key="1">
    <citation type="submission" date="2022-01" db="EMBL/GenBank/DDBJ databases">
        <authorList>
            <person name="King R."/>
        </authorList>
    </citation>
    <scope>NUCLEOTIDE SEQUENCE</scope>
</reference>
<name>A0A9N9SFK5_PHACE</name>
<gene>
    <name evidence="1" type="ORF">PHAECO_LOCUS5167</name>
</gene>
<evidence type="ECO:0008006" key="3">
    <source>
        <dbReference type="Google" id="ProtNLM"/>
    </source>
</evidence>
<protein>
    <recommendedName>
        <fullName evidence="3">DNA-directed DNA polymerase</fullName>
    </recommendedName>
</protein>
<proteinExistence type="predicted"/>
<dbReference type="Proteomes" id="UP001153737">
    <property type="component" value="Chromosome 16"/>
</dbReference>
<accession>A0A9N9SFK5</accession>
<dbReference type="EMBL" id="OU896722">
    <property type="protein sequence ID" value="CAG9817726.1"/>
    <property type="molecule type" value="Genomic_DNA"/>
</dbReference>
<keyword evidence="2" id="KW-1185">Reference proteome</keyword>
<evidence type="ECO:0000313" key="2">
    <source>
        <dbReference type="Proteomes" id="UP001153737"/>
    </source>
</evidence>
<dbReference type="AlphaFoldDB" id="A0A9N9SFK5"/>
<sequence>MASSLDTLSLYLDNDRKIITRRCYRNEEQFSLLCRKGVCPYDYLDSWEKLRDTNLPSIESFFNKLNGEGVSRGDYEHAHKVWQVFNIQTLQQYVELYLKTDILLLADIFENFRITCMSTYKLDPLHYYTAPGLAFDSMLKITGIELELLSDIDMIMFVEKGIRGGVSQCSNRYAKANNKYMGNEYDPGNPTSYLMYFDVYNLYGAAMSLPPAYGWIRIS</sequence>
<dbReference type="PANTHER" id="PTHR31511">
    <property type="entry name" value="PROTEIN CBG23764"/>
    <property type="match status" value="1"/>
</dbReference>
<organism evidence="1 2">
    <name type="scientific">Phaedon cochleariae</name>
    <name type="common">Mustard beetle</name>
    <dbReference type="NCBI Taxonomy" id="80249"/>
    <lineage>
        <taxon>Eukaryota</taxon>
        <taxon>Metazoa</taxon>
        <taxon>Ecdysozoa</taxon>
        <taxon>Arthropoda</taxon>
        <taxon>Hexapoda</taxon>
        <taxon>Insecta</taxon>
        <taxon>Pterygota</taxon>
        <taxon>Neoptera</taxon>
        <taxon>Endopterygota</taxon>
        <taxon>Coleoptera</taxon>
        <taxon>Polyphaga</taxon>
        <taxon>Cucujiformia</taxon>
        <taxon>Chrysomeloidea</taxon>
        <taxon>Chrysomelidae</taxon>
        <taxon>Chrysomelinae</taxon>
        <taxon>Chrysomelini</taxon>
        <taxon>Phaedon</taxon>
    </lineage>
</organism>
<dbReference type="PANTHER" id="PTHR31511:SF12">
    <property type="entry name" value="RHO TERMINATION FACTOR N-TERMINAL DOMAIN-CONTAINING PROTEIN"/>
    <property type="match status" value="1"/>
</dbReference>
<dbReference type="InterPro" id="IPR043502">
    <property type="entry name" value="DNA/RNA_pol_sf"/>
</dbReference>
<evidence type="ECO:0000313" key="1">
    <source>
        <dbReference type="EMBL" id="CAG9817726.1"/>
    </source>
</evidence>
<dbReference type="GO" id="GO:0071897">
    <property type="term" value="P:DNA biosynthetic process"/>
    <property type="evidence" value="ECO:0007669"/>
    <property type="project" value="UniProtKB-ARBA"/>
</dbReference>
<dbReference type="OrthoDB" id="414982at2759"/>